<dbReference type="AlphaFoldDB" id="A0A8S9SWJ3"/>
<dbReference type="EMBL" id="JHEG04000001">
    <property type="protein sequence ID" value="KAF3884226.1"/>
    <property type="molecule type" value="Genomic_DNA"/>
</dbReference>
<gene>
    <name evidence="1" type="ORF">DA73_0400000990</name>
</gene>
<dbReference type="Proteomes" id="UP000029738">
    <property type="component" value="Unassembled WGS sequence"/>
</dbReference>
<dbReference type="RefSeq" id="WP_153021606.1">
    <property type="nucleotide sequence ID" value="NZ_JHEG04000001.1"/>
</dbReference>
<sequence>MQCDSHRTLKAIAYCPPQPLNGDDPLYSIDKGKPGRHNSTLLQAESLRLGNW</sequence>
<accession>A0A8S9SWJ3</accession>
<evidence type="ECO:0000313" key="2">
    <source>
        <dbReference type="Proteomes" id="UP000029738"/>
    </source>
</evidence>
<comment type="caution">
    <text evidence="1">The sequence shown here is derived from an EMBL/GenBank/DDBJ whole genome shotgun (WGS) entry which is preliminary data.</text>
</comment>
<dbReference type="OrthoDB" id="512103at2"/>
<evidence type="ECO:0000313" key="1">
    <source>
        <dbReference type="EMBL" id="KAF3884226.1"/>
    </source>
</evidence>
<name>A0A8S9SWJ3_9CYAN</name>
<protein>
    <submittedName>
        <fullName evidence="1">Uncharacterized protein</fullName>
    </submittedName>
</protein>
<keyword evidence="2" id="KW-1185">Reference proteome</keyword>
<reference evidence="1" key="1">
    <citation type="journal article" date="2015" name="Genome Announc.">
        <title>Draft Genome Sequence of Tolypothrix boutellei Strain VB521301.</title>
        <authorList>
            <person name="Chandrababunaidu M.M."/>
            <person name="Singh D."/>
            <person name="Sen D."/>
            <person name="Bhan S."/>
            <person name="Das S."/>
            <person name="Gupta A."/>
            <person name="Adhikary S.P."/>
            <person name="Tripathy S."/>
        </authorList>
    </citation>
    <scope>NUCLEOTIDE SEQUENCE</scope>
    <source>
        <strain evidence="1">VB521301</strain>
    </source>
</reference>
<proteinExistence type="predicted"/>
<organism evidence="1 2">
    <name type="scientific">Tolypothrix bouteillei VB521301</name>
    <dbReference type="NCBI Taxonomy" id="1479485"/>
    <lineage>
        <taxon>Bacteria</taxon>
        <taxon>Bacillati</taxon>
        <taxon>Cyanobacteriota</taxon>
        <taxon>Cyanophyceae</taxon>
        <taxon>Nostocales</taxon>
        <taxon>Tolypothrichaceae</taxon>
        <taxon>Tolypothrix</taxon>
    </lineage>
</organism>
<reference evidence="1" key="2">
    <citation type="submission" date="2019-11" db="EMBL/GenBank/DDBJ databases">
        <title>Improved Assembly of Tolypothrix boutellei genome.</title>
        <authorList>
            <person name="Sarangi A.N."/>
            <person name="Mukherjee M."/>
            <person name="Ghosh S."/>
            <person name="Singh D."/>
            <person name="Das A."/>
            <person name="Kant S."/>
            <person name="Prusty A."/>
            <person name="Tripathy S."/>
        </authorList>
    </citation>
    <scope>NUCLEOTIDE SEQUENCE</scope>
    <source>
        <strain evidence="1">VB521301</strain>
    </source>
</reference>